<proteinExistence type="inferred from homology"/>
<feature type="region of interest" description="Disordered" evidence="11">
    <location>
        <begin position="80"/>
        <end position="118"/>
    </location>
</feature>
<comment type="similarity">
    <text evidence="3">Belongs to the NSE2 family.</text>
</comment>
<dbReference type="GO" id="GO:0008270">
    <property type="term" value="F:zinc ion binding"/>
    <property type="evidence" value="ECO:0007669"/>
    <property type="project" value="UniProtKB-KW"/>
</dbReference>
<evidence type="ECO:0000256" key="7">
    <source>
        <dbReference type="ARBA" id="ARBA00022786"/>
    </source>
</evidence>
<evidence type="ECO:0000256" key="10">
    <source>
        <dbReference type="PROSITE-ProRule" id="PRU00452"/>
    </source>
</evidence>
<dbReference type="PROSITE" id="PS51044">
    <property type="entry name" value="ZF_SP_RING"/>
    <property type="match status" value="1"/>
</dbReference>
<feature type="region of interest" description="Disordered" evidence="11">
    <location>
        <begin position="381"/>
        <end position="459"/>
    </location>
</feature>
<dbReference type="UniPathway" id="UPA00886"/>
<name>A0A6A6DS62_9PEZI</name>
<dbReference type="SUPFAM" id="SSF57850">
    <property type="entry name" value="RING/U-box"/>
    <property type="match status" value="1"/>
</dbReference>
<dbReference type="EMBL" id="ML994654">
    <property type="protein sequence ID" value="KAF2181059.1"/>
    <property type="molecule type" value="Genomic_DNA"/>
</dbReference>
<dbReference type="GO" id="GO:0061665">
    <property type="term" value="F:SUMO ligase activity"/>
    <property type="evidence" value="ECO:0007669"/>
    <property type="project" value="TreeGrafter"/>
</dbReference>
<reference evidence="13" key="1">
    <citation type="journal article" date="2020" name="Stud. Mycol.">
        <title>101 Dothideomycetes genomes: a test case for predicting lifestyles and emergence of pathogens.</title>
        <authorList>
            <person name="Haridas S."/>
            <person name="Albert R."/>
            <person name="Binder M."/>
            <person name="Bloem J."/>
            <person name="Labutti K."/>
            <person name="Salamov A."/>
            <person name="Andreopoulos B."/>
            <person name="Baker S."/>
            <person name="Barry K."/>
            <person name="Bills G."/>
            <person name="Bluhm B."/>
            <person name="Cannon C."/>
            <person name="Castanera R."/>
            <person name="Culley D."/>
            <person name="Daum C."/>
            <person name="Ezra D."/>
            <person name="Gonzalez J."/>
            <person name="Henrissat B."/>
            <person name="Kuo A."/>
            <person name="Liang C."/>
            <person name="Lipzen A."/>
            <person name="Lutzoni F."/>
            <person name="Magnuson J."/>
            <person name="Mondo S."/>
            <person name="Nolan M."/>
            <person name="Ohm R."/>
            <person name="Pangilinan J."/>
            <person name="Park H.-J."/>
            <person name="Ramirez L."/>
            <person name="Alfaro M."/>
            <person name="Sun H."/>
            <person name="Tritt A."/>
            <person name="Yoshinaga Y."/>
            <person name="Zwiers L.-H."/>
            <person name="Turgeon B."/>
            <person name="Goodwin S."/>
            <person name="Spatafora J."/>
            <person name="Crous P."/>
            <person name="Grigoriev I."/>
        </authorList>
    </citation>
    <scope>NUCLEOTIDE SEQUENCE</scope>
    <source>
        <strain evidence="13">CBS 207.26</strain>
    </source>
</reference>
<keyword evidence="5" id="KW-0479">Metal-binding</keyword>
<dbReference type="Proteomes" id="UP000800200">
    <property type="component" value="Unassembled WGS sequence"/>
</dbReference>
<sequence length="459" mass="52185">MSSRNRKSTAASTPSRPRASDQLALPPYRKPSHPFNPRAQAQLNTIYNTHSLKGLKTHHKKAEELITEAAALINDQLRDREERVRRKRKKWERGVHTHDQEREEQGLDELKEKVQDTTRRLEEGIRGVVDGDVSAERAEESLKWVKENAQGSLAREYEMRMSQRQSQSQTQTQRRRKRRDEDGDEDMEDEEEESSPGPTPLDGERIALTGPSELFEKRILAKKSEYLSRSHGWRYSKNNAYIGFKRMLHDAQHGDNGPPLPHPDTWFTERGSPTPGVTAVQNTENSDDDLVIDKATISDRCPITLQKFKEPYTSNKCPHSYEKEAILQMIRGSGARIGGTGIRGHGERAVQCPVGGCDQMISAADLYLDAILVRKIKRMQEEERWKAEAEDSDPEDGMSSRAQYIRVQNKGDQGISDDDNSMMSPPRRRHTESVVPATQEPPRSSIVLDLGEPSEEDEE</sequence>
<protein>
    <recommendedName>
        <fullName evidence="12">SP-RING-type domain-containing protein</fullName>
    </recommendedName>
</protein>
<dbReference type="Pfam" id="PF11789">
    <property type="entry name" value="zf-Nse"/>
    <property type="match status" value="1"/>
</dbReference>
<feature type="compositionally biased region" description="Acidic residues" evidence="11">
    <location>
        <begin position="182"/>
        <end position="194"/>
    </location>
</feature>
<evidence type="ECO:0000256" key="1">
    <source>
        <dbReference type="ARBA" id="ARBA00004123"/>
    </source>
</evidence>
<evidence type="ECO:0000256" key="2">
    <source>
        <dbReference type="ARBA" id="ARBA00004718"/>
    </source>
</evidence>
<comment type="pathway">
    <text evidence="2">Protein modification; protein sumoylation.</text>
</comment>
<evidence type="ECO:0000313" key="14">
    <source>
        <dbReference type="Proteomes" id="UP000800200"/>
    </source>
</evidence>
<keyword evidence="9" id="KW-0539">Nucleus</keyword>
<dbReference type="AlphaFoldDB" id="A0A6A6DS62"/>
<keyword evidence="7" id="KW-0833">Ubl conjugation pathway</keyword>
<dbReference type="InterPro" id="IPR026846">
    <property type="entry name" value="Nse2(Mms21)"/>
</dbReference>
<dbReference type="GO" id="GO:0016925">
    <property type="term" value="P:protein sumoylation"/>
    <property type="evidence" value="ECO:0007669"/>
    <property type="project" value="UniProtKB-UniPathway"/>
</dbReference>
<evidence type="ECO:0000313" key="13">
    <source>
        <dbReference type="EMBL" id="KAF2181059.1"/>
    </source>
</evidence>
<organism evidence="13 14">
    <name type="scientific">Zopfia rhizophila CBS 207.26</name>
    <dbReference type="NCBI Taxonomy" id="1314779"/>
    <lineage>
        <taxon>Eukaryota</taxon>
        <taxon>Fungi</taxon>
        <taxon>Dikarya</taxon>
        <taxon>Ascomycota</taxon>
        <taxon>Pezizomycotina</taxon>
        <taxon>Dothideomycetes</taxon>
        <taxon>Dothideomycetes incertae sedis</taxon>
        <taxon>Zopfiaceae</taxon>
        <taxon>Zopfia</taxon>
    </lineage>
</organism>
<dbReference type="GO" id="GO:0005634">
    <property type="term" value="C:nucleus"/>
    <property type="evidence" value="ECO:0007669"/>
    <property type="project" value="UniProtKB-SubCell"/>
</dbReference>
<keyword evidence="8" id="KW-0862">Zinc</keyword>
<evidence type="ECO:0000256" key="6">
    <source>
        <dbReference type="ARBA" id="ARBA00022771"/>
    </source>
</evidence>
<dbReference type="InterPro" id="IPR013083">
    <property type="entry name" value="Znf_RING/FYVE/PHD"/>
</dbReference>
<evidence type="ECO:0000256" key="4">
    <source>
        <dbReference type="ARBA" id="ARBA00022679"/>
    </source>
</evidence>
<dbReference type="PANTHER" id="PTHR21330:SF1">
    <property type="entry name" value="E3 SUMO-PROTEIN LIGASE NSE2"/>
    <property type="match status" value="1"/>
</dbReference>
<feature type="domain" description="SP-RING-type" evidence="12">
    <location>
        <begin position="286"/>
        <end position="381"/>
    </location>
</feature>
<evidence type="ECO:0000256" key="8">
    <source>
        <dbReference type="ARBA" id="ARBA00022833"/>
    </source>
</evidence>
<dbReference type="GO" id="GO:0030915">
    <property type="term" value="C:Smc5-Smc6 complex"/>
    <property type="evidence" value="ECO:0007669"/>
    <property type="project" value="InterPro"/>
</dbReference>
<evidence type="ECO:0000256" key="5">
    <source>
        <dbReference type="ARBA" id="ARBA00022723"/>
    </source>
</evidence>
<dbReference type="InterPro" id="IPR004181">
    <property type="entry name" value="Znf_MIZ"/>
</dbReference>
<feature type="region of interest" description="Disordered" evidence="11">
    <location>
        <begin position="1"/>
        <end position="37"/>
    </location>
</feature>
<evidence type="ECO:0000256" key="9">
    <source>
        <dbReference type="ARBA" id="ARBA00023242"/>
    </source>
</evidence>
<keyword evidence="14" id="KW-1185">Reference proteome</keyword>
<comment type="subcellular location">
    <subcellularLocation>
        <location evidence="1">Nucleus</location>
    </subcellularLocation>
</comment>
<dbReference type="CDD" id="cd16651">
    <property type="entry name" value="SPL-RING_NSE2"/>
    <property type="match status" value="1"/>
</dbReference>
<feature type="compositionally biased region" description="Low complexity" evidence="11">
    <location>
        <begin position="162"/>
        <end position="172"/>
    </location>
</feature>
<evidence type="ECO:0000256" key="11">
    <source>
        <dbReference type="SAM" id="MobiDB-lite"/>
    </source>
</evidence>
<feature type="region of interest" description="Disordered" evidence="11">
    <location>
        <begin position="157"/>
        <end position="206"/>
    </location>
</feature>
<evidence type="ECO:0000259" key="12">
    <source>
        <dbReference type="PROSITE" id="PS51044"/>
    </source>
</evidence>
<dbReference type="PANTHER" id="PTHR21330">
    <property type="entry name" value="E3 SUMO-PROTEIN LIGASE NSE2"/>
    <property type="match status" value="1"/>
</dbReference>
<evidence type="ECO:0000256" key="3">
    <source>
        <dbReference type="ARBA" id="ARBA00008212"/>
    </source>
</evidence>
<accession>A0A6A6DS62</accession>
<dbReference type="Gene3D" id="3.30.40.10">
    <property type="entry name" value="Zinc/RING finger domain, C3HC4 (zinc finger)"/>
    <property type="match status" value="1"/>
</dbReference>
<feature type="compositionally biased region" description="Basic and acidic residues" evidence="11">
    <location>
        <begin position="92"/>
        <end position="118"/>
    </location>
</feature>
<dbReference type="GO" id="GO:0000724">
    <property type="term" value="P:double-strand break repair via homologous recombination"/>
    <property type="evidence" value="ECO:0007669"/>
    <property type="project" value="InterPro"/>
</dbReference>
<gene>
    <name evidence="13" type="ORF">K469DRAFT_713930</name>
</gene>
<keyword evidence="4" id="KW-0808">Transferase</keyword>
<dbReference type="OrthoDB" id="756301at2759"/>
<keyword evidence="6 10" id="KW-0863">Zinc-finger</keyword>